<dbReference type="Pfam" id="PF04535">
    <property type="entry name" value="CASP_dom"/>
    <property type="match status" value="1"/>
</dbReference>
<protein>
    <recommendedName>
        <fullName evidence="8">CASP-like protein</fullName>
    </recommendedName>
</protein>
<evidence type="ECO:0000256" key="2">
    <source>
        <dbReference type="ARBA" id="ARBA00007651"/>
    </source>
</evidence>
<dbReference type="AlphaFoldDB" id="M7YI38"/>
<gene>
    <name evidence="10" type="ORF">TRIUR3_19360</name>
</gene>
<comment type="similarity">
    <text evidence="2 8">Belongs to the Casparian strip membrane proteins (CASP) family.</text>
</comment>
<dbReference type="EMBL" id="KD235613">
    <property type="protein sequence ID" value="EMS50048.1"/>
    <property type="molecule type" value="Genomic_DNA"/>
</dbReference>
<feature type="domain" description="Casparian strip membrane protein" evidence="9">
    <location>
        <begin position="14"/>
        <end position="141"/>
    </location>
</feature>
<keyword evidence="4 8" id="KW-1003">Cell membrane</keyword>
<evidence type="ECO:0000256" key="5">
    <source>
        <dbReference type="ARBA" id="ARBA00022692"/>
    </source>
</evidence>
<evidence type="ECO:0000313" key="10">
    <source>
        <dbReference type="EMBL" id="EMS50048.1"/>
    </source>
</evidence>
<dbReference type="InterPro" id="IPR045009">
    <property type="entry name" value="CASPL-5"/>
</dbReference>
<organism evidence="10">
    <name type="scientific">Triticum urartu</name>
    <name type="common">Red wild einkorn</name>
    <name type="synonym">Crithodium urartu</name>
    <dbReference type="NCBI Taxonomy" id="4572"/>
    <lineage>
        <taxon>Eukaryota</taxon>
        <taxon>Viridiplantae</taxon>
        <taxon>Streptophyta</taxon>
        <taxon>Embryophyta</taxon>
        <taxon>Tracheophyta</taxon>
        <taxon>Spermatophyta</taxon>
        <taxon>Magnoliopsida</taxon>
        <taxon>Liliopsida</taxon>
        <taxon>Poales</taxon>
        <taxon>Poaceae</taxon>
        <taxon>BOP clade</taxon>
        <taxon>Pooideae</taxon>
        <taxon>Triticodae</taxon>
        <taxon>Triticeae</taxon>
        <taxon>Triticinae</taxon>
        <taxon>Triticum</taxon>
    </lineage>
</organism>
<feature type="transmembrane region" description="Helical" evidence="8">
    <location>
        <begin position="41"/>
        <end position="60"/>
    </location>
</feature>
<evidence type="ECO:0000256" key="1">
    <source>
        <dbReference type="ARBA" id="ARBA00004651"/>
    </source>
</evidence>
<reference evidence="10" key="1">
    <citation type="journal article" date="2013" name="Nature">
        <title>Draft genome of the wheat A-genome progenitor Triticum urartu.</title>
        <authorList>
            <person name="Ling H.Q."/>
            <person name="Zhao S."/>
            <person name="Liu D."/>
            <person name="Wang J."/>
            <person name="Sun H."/>
            <person name="Zhang C."/>
            <person name="Fan H."/>
            <person name="Li D."/>
            <person name="Dong L."/>
            <person name="Tao Y."/>
            <person name="Gao C."/>
            <person name="Wu H."/>
            <person name="Li Y."/>
            <person name="Cui Y."/>
            <person name="Guo X."/>
            <person name="Zheng S."/>
            <person name="Wang B."/>
            <person name="Yu K."/>
            <person name="Liang Q."/>
            <person name="Yang W."/>
            <person name="Lou X."/>
            <person name="Chen J."/>
            <person name="Feng M."/>
            <person name="Jian J."/>
            <person name="Zhang X."/>
            <person name="Luo G."/>
            <person name="Jiang Y."/>
            <person name="Liu J."/>
            <person name="Wang Z."/>
            <person name="Sha Y."/>
            <person name="Zhang B."/>
            <person name="Wu H."/>
            <person name="Tang D."/>
            <person name="Shen Q."/>
            <person name="Xue P."/>
            <person name="Zou S."/>
            <person name="Wang X."/>
            <person name="Liu X."/>
            <person name="Wang F."/>
            <person name="Yang Y."/>
            <person name="An X."/>
            <person name="Dong Z."/>
            <person name="Zhang K."/>
            <person name="Zhang X."/>
            <person name="Luo M.C."/>
            <person name="Dvorak J."/>
            <person name="Tong Y."/>
            <person name="Wang J."/>
            <person name="Yang H."/>
            <person name="Li Z."/>
            <person name="Wang D."/>
            <person name="Zhang A."/>
            <person name="Wang J."/>
        </authorList>
    </citation>
    <scope>NUCLEOTIDE SEQUENCE</scope>
</reference>
<feature type="transmembrane region" description="Helical" evidence="8">
    <location>
        <begin position="67"/>
        <end position="86"/>
    </location>
</feature>
<keyword evidence="6 8" id="KW-1133">Transmembrane helix</keyword>
<comment type="subcellular location">
    <subcellularLocation>
        <location evidence="1 8">Cell membrane</location>
        <topology evidence="1 8">Multi-pass membrane protein</topology>
    </subcellularLocation>
</comment>
<keyword evidence="7 8" id="KW-0472">Membrane</keyword>
<name>M7YI38_TRIUA</name>
<dbReference type="STRING" id="4572.M7YI38"/>
<dbReference type="InterPro" id="IPR006702">
    <property type="entry name" value="CASP_dom"/>
</dbReference>
<dbReference type="PANTHER" id="PTHR32021">
    <property type="entry name" value="CASP-LIKE PROTEIN 5B3"/>
    <property type="match status" value="1"/>
</dbReference>
<keyword evidence="5 8" id="KW-0812">Transmembrane</keyword>
<dbReference type="eggNOG" id="ENOG502RYBF">
    <property type="taxonomic scope" value="Eukaryota"/>
</dbReference>
<dbReference type="OMA" id="PKFCGRY"/>
<evidence type="ECO:0000256" key="4">
    <source>
        <dbReference type="ARBA" id="ARBA00022475"/>
    </source>
</evidence>
<evidence type="ECO:0000256" key="6">
    <source>
        <dbReference type="ARBA" id="ARBA00022989"/>
    </source>
</evidence>
<evidence type="ECO:0000256" key="7">
    <source>
        <dbReference type="ARBA" id="ARBA00023136"/>
    </source>
</evidence>
<evidence type="ECO:0000256" key="8">
    <source>
        <dbReference type="RuleBase" id="RU361233"/>
    </source>
</evidence>
<dbReference type="PANTHER" id="PTHR32021:SF30">
    <property type="entry name" value="CASP-LIKE PROTEIN 5C1"/>
    <property type="match status" value="1"/>
</dbReference>
<feature type="transmembrane region" description="Helical" evidence="8">
    <location>
        <begin position="134"/>
        <end position="154"/>
    </location>
</feature>
<comment type="caution">
    <text evidence="8">Lacks conserved residue(s) required for the propagation of feature annotation.</text>
</comment>
<evidence type="ECO:0000259" key="9">
    <source>
        <dbReference type="Pfam" id="PF04535"/>
    </source>
</evidence>
<dbReference type="GO" id="GO:0005886">
    <property type="term" value="C:plasma membrane"/>
    <property type="evidence" value="ECO:0007669"/>
    <property type="project" value="UniProtKB-SubCell"/>
</dbReference>
<accession>M7YI38</accession>
<evidence type="ECO:0000256" key="3">
    <source>
        <dbReference type="ARBA" id="ARBA00011489"/>
    </source>
</evidence>
<sequence>MDRGRSAGPGAVGSAGSLGLRIGQAACSSAALMFMSVGVEFFSYTAFCFLVTIMGLLVPWSCTLAMIDMYSILVGCPLHVPGVMAIVVVGDWVLSILSLAAASSSAAVIDVLLEFHGSHCAPRLCERYQLSAMMAFLSWLLTAASSLFNLWYIASSTAFVEISVSRVSAEIQEAAEDGTTYVAHISFSEENGDHLLVEIYRCKVDIPACAIVLS</sequence>
<proteinExistence type="inferred from homology"/>
<comment type="subunit">
    <text evidence="3 8">Homodimer and heterodimers.</text>
</comment>